<dbReference type="InterPro" id="IPR013512">
    <property type="entry name" value="DXP_reductoisomerase_N"/>
</dbReference>
<dbReference type="HAMAP" id="MF_00183">
    <property type="entry name" value="DXP_reductoisom"/>
    <property type="match status" value="1"/>
</dbReference>
<comment type="similarity">
    <text evidence="2 9">Belongs to the DXR family.</text>
</comment>
<evidence type="ECO:0000256" key="6">
    <source>
        <dbReference type="ARBA" id="ARBA00023211"/>
    </source>
</evidence>
<feature type="binding site" evidence="9">
    <location>
        <position position="165"/>
    </location>
    <ligand>
        <name>1-deoxy-D-xylulose 5-phosphate</name>
        <dbReference type="ChEBI" id="CHEBI:57792"/>
    </ligand>
</feature>
<evidence type="ECO:0000256" key="1">
    <source>
        <dbReference type="ARBA" id="ARBA00005094"/>
    </source>
</evidence>
<feature type="domain" description="DXP reductoisomerase C-terminal" evidence="12">
    <location>
        <begin position="275"/>
        <end position="390"/>
    </location>
</feature>
<feature type="binding site" evidence="9">
    <location>
        <position position="139"/>
    </location>
    <ligand>
        <name>1-deoxy-D-xylulose 5-phosphate</name>
        <dbReference type="ChEBI" id="CHEBI:57792"/>
    </ligand>
</feature>
<evidence type="ECO:0000256" key="5">
    <source>
        <dbReference type="ARBA" id="ARBA00023002"/>
    </source>
</evidence>
<dbReference type="InterPro" id="IPR026877">
    <property type="entry name" value="DXPR_C"/>
</dbReference>
<feature type="binding site" evidence="9">
    <location>
        <position position="138"/>
    </location>
    <ligand>
        <name>NADPH</name>
        <dbReference type="ChEBI" id="CHEBI:57783"/>
    </ligand>
</feature>
<feature type="binding site" evidence="9">
    <location>
        <position position="231"/>
    </location>
    <ligand>
        <name>1-deoxy-D-xylulose 5-phosphate</name>
        <dbReference type="ChEBI" id="CHEBI:57792"/>
    </ligand>
</feature>
<evidence type="ECO:0000313" key="13">
    <source>
        <dbReference type="EMBL" id="MFD2581164.1"/>
    </source>
</evidence>
<dbReference type="Pfam" id="PF02670">
    <property type="entry name" value="DXP_reductoisom"/>
    <property type="match status" value="1"/>
</dbReference>
<dbReference type="Gene3D" id="1.10.1740.10">
    <property type="match status" value="1"/>
</dbReference>
<dbReference type="Proteomes" id="UP001597461">
    <property type="component" value="Unassembled WGS sequence"/>
</dbReference>
<comment type="catalytic activity">
    <reaction evidence="8">
        <text>2-C-methyl-D-erythritol 4-phosphate + NADP(+) = 1-deoxy-D-xylulose 5-phosphate + NADPH + H(+)</text>
        <dbReference type="Rhea" id="RHEA:13717"/>
        <dbReference type="ChEBI" id="CHEBI:15378"/>
        <dbReference type="ChEBI" id="CHEBI:57783"/>
        <dbReference type="ChEBI" id="CHEBI:57792"/>
        <dbReference type="ChEBI" id="CHEBI:58262"/>
        <dbReference type="ChEBI" id="CHEBI:58349"/>
        <dbReference type="EC" id="1.1.1.267"/>
    </reaction>
    <physiologicalReaction direction="right-to-left" evidence="8">
        <dbReference type="Rhea" id="RHEA:13719"/>
    </physiologicalReaction>
</comment>
<comment type="pathway">
    <text evidence="1 9">Isoprenoid biosynthesis; isopentenyl diphosphate biosynthesis via DXP pathway; isopentenyl diphosphate from 1-deoxy-D-xylulose 5-phosphate: step 1/6.</text>
</comment>
<sequence>MLEKEKQLNNITIQQSVRKVTILGSTGSIGTQALEVVSDHPTVFKVAVLSALKNATLLIQQALKFNPAVVVICDESKYHEVKNALSATDIKVLAGEAALSEVAAYSDSDIVLTALMGSVGLKPTIAAIKAGKNIALANKETLVVAGELITQLAAEHRVKILPVDSEHSAIFQCLVGEEQNEIEKIYLTASGGPFLGKTKDFLYTVKKEQALKHPNWVMGAKITIDSASLMNKGLEVIEAKWLFNLEPDQVDVIVHPQSIIHSLVQFTDGSMKAQMGLPDMKLPIQYALNYPDRLKNNFKRFNFFEYPNFSFLKADTETFRNLALAFDSLRKGGNMPCILNAANEVVVEAFLNDKIGFLQMSEVIEQCMEEIAFIEKPQLNDYLETDKHSRILAGELVTKSIV</sequence>
<evidence type="ECO:0000256" key="9">
    <source>
        <dbReference type="HAMAP-Rule" id="MF_00183"/>
    </source>
</evidence>
<feature type="binding site" evidence="9">
    <location>
        <position position="28"/>
    </location>
    <ligand>
        <name>NADPH</name>
        <dbReference type="ChEBI" id="CHEBI:57783"/>
    </ligand>
</feature>
<dbReference type="PANTHER" id="PTHR30525:SF0">
    <property type="entry name" value="1-DEOXY-D-XYLULOSE 5-PHOSPHATE REDUCTOISOMERASE, CHLOROPLASTIC"/>
    <property type="match status" value="1"/>
</dbReference>
<dbReference type="Pfam" id="PF08436">
    <property type="entry name" value="DXP_redisom_C"/>
    <property type="match status" value="1"/>
</dbReference>
<keyword evidence="9" id="KW-0460">Magnesium</keyword>
<dbReference type="Pfam" id="PF13288">
    <property type="entry name" value="DXPR_C"/>
    <property type="match status" value="1"/>
</dbReference>
<feature type="domain" description="1-deoxy-D-xylulose 5-phosphate reductoisomerase C-terminal" evidence="11">
    <location>
        <begin position="160"/>
        <end position="243"/>
    </location>
</feature>
<dbReference type="InterPro" id="IPR013644">
    <property type="entry name" value="DXP_reductoisomerase_C"/>
</dbReference>
<comment type="caution">
    <text evidence="9">Lacks conserved residue(s) required for the propagation of feature annotation.</text>
</comment>
<feature type="binding site" evidence="9">
    <location>
        <position position="164"/>
    </location>
    <ligand>
        <name>Mn(2+)</name>
        <dbReference type="ChEBI" id="CHEBI:29035"/>
    </ligand>
</feature>
<dbReference type="PANTHER" id="PTHR30525">
    <property type="entry name" value="1-DEOXY-D-XYLULOSE 5-PHOSPHATE REDUCTOISOMERASE"/>
    <property type="match status" value="1"/>
</dbReference>
<evidence type="ECO:0000259" key="11">
    <source>
        <dbReference type="Pfam" id="PF08436"/>
    </source>
</evidence>
<comment type="function">
    <text evidence="9">Catalyzes the NADPH-dependent rearrangement and reduction of 1-deoxy-D-xylulose-5-phosphate (DXP) to 2-C-methyl-D-erythritol 4-phosphate (MEP).</text>
</comment>
<dbReference type="SUPFAM" id="SSF51735">
    <property type="entry name" value="NAD(P)-binding Rossmann-fold domains"/>
    <property type="match status" value="1"/>
</dbReference>
<gene>
    <name evidence="9" type="primary">dxr</name>
    <name evidence="13" type="ORF">ACFSR6_01585</name>
</gene>
<dbReference type="EC" id="1.1.1.267" evidence="9"/>
<feature type="binding site" evidence="9">
    <location>
        <position position="53"/>
    </location>
    <ligand>
        <name>NADPH</name>
        <dbReference type="ChEBI" id="CHEBI:57783"/>
    </ligand>
</feature>
<feature type="binding site" evidence="9">
    <location>
        <position position="219"/>
    </location>
    <ligand>
        <name>NADPH</name>
        <dbReference type="ChEBI" id="CHEBI:57783"/>
    </ligand>
</feature>
<organism evidence="13 14">
    <name type="scientific">Pedobacter vanadiisoli</name>
    <dbReference type="NCBI Taxonomy" id="1761975"/>
    <lineage>
        <taxon>Bacteria</taxon>
        <taxon>Pseudomonadati</taxon>
        <taxon>Bacteroidota</taxon>
        <taxon>Sphingobacteriia</taxon>
        <taxon>Sphingobacteriales</taxon>
        <taxon>Sphingobacteriaceae</taxon>
        <taxon>Pedobacter</taxon>
    </lineage>
</organism>
<comment type="caution">
    <text evidence="13">The sequence shown here is derived from an EMBL/GenBank/DDBJ whole genome shotgun (WGS) entry which is preliminary data.</text>
</comment>
<feature type="binding site" evidence="9">
    <location>
        <position position="235"/>
    </location>
    <ligand>
        <name>Mn(2+)</name>
        <dbReference type="ChEBI" id="CHEBI:29035"/>
    </ligand>
</feature>
<feature type="binding site" evidence="9">
    <location>
        <position position="235"/>
    </location>
    <ligand>
        <name>1-deoxy-D-xylulose 5-phosphate</name>
        <dbReference type="ChEBI" id="CHEBI:57792"/>
    </ligand>
</feature>
<evidence type="ECO:0000313" key="14">
    <source>
        <dbReference type="Proteomes" id="UP001597461"/>
    </source>
</evidence>
<keyword evidence="5 9" id="KW-0560">Oxidoreductase</keyword>
<dbReference type="RefSeq" id="WP_379075026.1">
    <property type="nucleotide sequence ID" value="NZ_JBHULL010000003.1"/>
</dbReference>
<evidence type="ECO:0000259" key="12">
    <source>
        <dbReference type="Pfam" id="PF13288"/>
    </source>
</evidence>
<evidence type="ECO:0000259" key="10">
    <source>
        <dbReference type="Pfam" id="PF02670"/>
    </source>
</evidence>
<dbReference type="SUPFAM" id="SSF69055">
    <property type="entry name" value="1-deoxy-D-xylulose-5-phosphate reductoisomerase, C-terminal domain"/>
    <property type="match status" value="1"/>
</dbReference>
<evidence type="ECO:0000256" key="8">
    <source>
        <dbReference type="ARBA" id="ARBA00048543"/>
    </source>
</evidence>
<feature type="binding site" evidence="9">
    <location>
        <position position="166"/>
    </location>
    <ligand>
        <name>1-deoxy-D-xylulose 5-phosphate</name>
        <dbReference type="ChEBI" id="CHEBI:57792"/>
    </ligand>
</feature>
<feature type="binding site" evidence="9">
    <location>
        <position position="232"/>
    </location>
    <ligand>
        <name>1-deoxy-D-xylulose 5-phosphate</name>
        <dbReference type="ChEBI" id="CHEBI:57792"/>
    </ligand>
</feature>
<keyword evidence="3 9" id="KW-0479">Metal-binding</keyword>
<keyword evidence="14" id="KW-1185">Reference proteome</keyword>
<feature type="binding site" evidence="9">
    <location>
        <position position="166"/>
    </location>
    <ligand>
        <name>Mn(2+)</name>
        <dbReference type="ChEBI" id="CHEBI:29035"/>
    </ligand>
</feature>
<keyword evidence="7 9" id="KW-0414">Isoprene biosynthesis</keyword>
<feature type="binding site" evidence="9">
    <location>
        <position position="190"/>
    </location>
    <ligand>
        <name>1-deoxy-D-xylulose 5-phosphate</name>
        <dbReference type="ChEBI" id="CHEBI:57792"/>
    </ligand>
</feature>
<evidence type="ECO:0000256" key="4">
    <source>
        <dbReference type="ARBA" id="ARBA00022857"/>
    </source>
</evidence>
<feature type="binding site" evidence="9">
    <location>
        <position position="213"/>
    </location>
    <ligand>
        <name>1-deoxy-D-xylulose 5-phosphate</name>
        <dbReference type="ChEBI" id="CHEBI:57792"/>
    </ligand>
</feature>
<dbReference type="NCBIfam" id="NF009114">
    <property type="entry name" value="PRK12464.1"/>
    <property type="match status" value="1"/>
</dbReference>
<evidence type="ECO:0000256" key="3">
    <source>
        <dbReference type="ARBA" id="ARBA00022723"/>
    </source>
</evidence>
<dbReference type="InterPro" id="IPR036291">
    <property type="entry name" value="NAD(P)-bd_dom_sf"/>
</dbReference>
<feature type="binding site" evidence="9">
    <location>
        <position position="54"/>
    </location>
    <ligand>
        <name>NADPH</name>
        <dbReference type="ChEBI" id="CHEBI:57783"/>
    </ligand>
</feature>
<protein>
    <recommendedName>
        <fullName evidence="9">1-deoxy-D-xylulose 5-phosphate reductoisomerase</fullName>
        <shortName evidence="9">DXP reductoisomerase</shortName>
        <ecNumber evidence="9">1.1.1.267</ecNumber>
    </recommendedName>
    <alternativeName>
        <fullName evidence="9">1-deoxyxylulose-5-phosphate reductoisomerase</fullName>
    </alternativeName>
    <alternativeName>
        <fullName evidence="9">2-C-methyl-D-erythritol 4-phosphate synthase</fullName>
    </alternativeName>
</protein>
<dbReference type="Gene3D" id="3.40.50.720">
    <property type="entry name" value="NAD(P)-binding Rossmann-like Domain"/>
    <property type="match status" value="1"/>
</dbReference>
<accession>A0ABW5MF98</accession>
<proteinExistence type="inferred from homology"/>
<dbReference type="EMBL" id="JBHULL010000003">
    <property type="protein sequence ID" value="MFD2581164.1"/>
    <property type="molecule type" value="Genomic_DNA"/>
</dbReference>
<feature type="binding site" evidence="9">
    <location>
        <position position="26"/>
    </location>
    <ligand>
        <name>NADPH</name>
        <dbReference type="ChEBI" id="CHEBI:57783"/>
    </ligand>
</feature>
<dbReference type="PIRSF" id="PIRSF006205">
    <property type="entry name" value="Dxp_reductismrs"/>
    <property type="match status" value="1"/>
</dbReference>
<name>A0ABW5MF98_9SPHI</name>
<comment type="cofactor">
    <cofactor evidence="9">
        <name>Mg(2+)</name>
        <dbReference type="ChEBI" id="CHEBI:18420"/>
    </cofactor>
    <cofactor evidence="9">
        <name>Mn(2+)</name>
        <dbReference type="ChEBI" id="CHEBI:29035"/>
    </cofactor>
</comment>
<feature type="binding site" evidence="9">
    <location>
        <position position="140"/>
    </location>
    <ligand>
        <name>NADPH</name>
        <dbReference type="ChEBI" id="CHEBI:57783"/>
    </ligand>
</feature>
<feature type="domain" description="1-deoxy-D-xylulose 5-phosphate reductoisomerase N-terminal" evidence="10">
    <location>
        <begin position="20"/>
        <end position="146"/>
    </location>
</feature>
<feature type="binding site" evidence="9">
    <location>
        <position position="27"/>
    </location>
    <ligand>
        <name>NADPH</name>
        <dbReference type="ChEBI" id="CHEBI:57783"/>
    </ligand>
</feature>
<keyword evidence="6 9" id="KW-0464">Manganese</keyword>
<reference evidence="14" key="1">
    <citation type="journal article" date="2019" name="Int. J. Syst. Evol. Microbiol.">
        <title>The Global Catalogue of Microorganisms (GCM) 10K type strain sequencing project: providing services to taxonomists for standard genome sequencing and annotation.</title>
        <authorList>
            <consortium name="The Broad Institute Genomics Platform"/>
            <consortium name="The Broad Institute Genome Sequencing Center for Infectious Disease"/>
            <person name="Wu L."/>
            <person name="Ma J."/>
        </authorList>
    </citation>
    <scope>NUCLEOTIDE SEQUENCE [LARGE SCALE GENOMIC DNA]</scope>
    <source>
        <strain evidence="14">KCTC 42866</strain>
    </source>
</reference>
<evidence type="ECO:0000256" key="2">
    <source>
        <dbReference type="ARBA" id="ARBA00006825"/>
    </source>
</evidence>
<feature type="binding site" evidence="9">
    <location>
        <position position="29"/>
    </location>
    <ligand>
        <name>NADPH</name>
        <dbReference type="ChEBI" id="CHEBI:57783"/>
    </ligand>
</feature>
<feature type="binding site" evidence="9">
    <location>
        <position position="226"/>
    </location>
    <ligand>
        <name>1-deoxy-D-xylulose 5-phosphate</name>
        <dbReference type="ChEBI" id="CHEBI:57792"/>
    </ligand>
</feature>
<dbReference type="GO" id="GO:0030604">
    <property type="term" value="F:1-deoxy-D-xylulose-5-phosphate reductoisomerase activity"/>
    <property type="evidence" value="ECO:0007669"/>
    <property type="project" value="UniProtKB-EC"/>
</dbReference>
<dbReference type="InterPro" id="IPR036169">
    <property type="entry name" value="DXPR_C_sf"/>
</dbReference>
<dbReference type="NCBIfam" id="TIGR00243">
    <property type="entry name" value="Dxr"/>
    <property type="match status" value="1"/>
</dbReference>
<evidence type="ECO:0000256" key="7">
    <source>
        <dbReference type="ARBA" id="ARBA00023229"/>
    </source>
</evidence>
<dbReference type="SUPFAM" id="SSF55347">
    <property type="entry name" value="Glyceraldehyde-3-phosphate dehydrogenase-like, C-terminal domain"/>
    <property type="match status" value="1"/>
</dbReference>
<keyword evidence="4 9" id="KW-0521">NADP</keyword>
<dbReference type="InterPro" id="IPR003821">
    <property type="entry name" value="DXP_reductoisomerase"/>
</dbReference>